<evidence type="ECO:0000256" key="1">
    <source>
        <dbReference type="ARBA" id="ARBA00022679"/>
    </source>
</evidence>
<gene>
    <name evidence="2" type="ORF">SAMN02982922_2195</name>
</gene>
<evidence type="ECO:0000313" key="2">
    <source>
        <dbReference type="EMBL" id="SMH39680.1"/>
    </source>
</evidence>
<reference evidence="2 3" key="1">
    <citation type="submission" date="2017-04" db="EMBL/GenBank/DDBJ databases">
        <authorList>
            <person name="Afonso C.L."/>
            <person name="Miller P.J."/>
            <person name="Scott M.A."/>
            <person name="Spackman E."/>
            <person name="Goraichik I."/>
            <person name="Dimitrov K.M."/>
            <person name="Suarez D.L."/>
            <person name="Swayne D.E."/>
        </authorList>
    </citation>
    <scope>NUCLEOTIDE SEQUENCE [LARGE SCALE GENOMIC DNA]</scope>
    <source>
        <strain evidence="2 3">B5P</strain>
    </source>
</reference>
<dbReference type="Proteomes" id="UP000193083">
    <property type="component" value="Unassembled WGS sequence"/>
</dbReference>
<dbReference type="PANTHER" id="PTHR48207">
    <property type="entry name" value="SUCCINATE--HYDROXYMETHYLGLUTARATE COA-TRANSFERASE"/>
    <property type="match status" value="1"/>
</dbReference>
<keyword evidence="1 2" id="KW-0808">Transferase</keyword>
<dbReference type="EMBL" id="FXBL01000004">
    <property type="protein sequence ID" value="SMH39680.1"/>
    <property type="molecule type" value="Genomic_DNA"/>
</dbReference>
<organism evidence="2 3">
    <name type="scientific">Mesorhizobium australicum</name>
    <dbReference type="NCBI Taxonomy" id="536018"/>
    <lineage>
        <taxon>Bacteria</taxon>
        <taxon>Pseudomonadati</taxon>
        <taxon>Pseudomonadota</taxon>
        <taxon>Alphaproteobacteria</taxon>
        <taxon>Hyphomicrobiales</taxon>
        <taxon>Phyllobacteriaceae</taxon>
        <taxon>Mesorhizobium</taxon>
    </lineage>
</organism>
<dbReference type="InterPro" id="IPR003673">
    <property type="entry name" value="CoA-Trfase_fam_III"/>
</dbReference>
<name>A0A1X7NPW9_9HYPH</name>
<dbReference type="InterPro" id="IPR023606">
    <property type="entry name" value="CoA-Trfase_III_dom_1_sf"/>
</dbReference>
<dbReference type="InterPro" id="IPR044855">
    <property type="entry name" value="CoA-Trfase_III_dom3_sf"/>
</dbReference>
<dbReference type="GO" id="GO:0008410">
    <property type="term" value="F:CoA-transferase activity"/>
    <property type="evidence" value="ECO:0007669"/>
    <property type="project" value="TreeGrafter"/>
</dbReference>
<protein>
    <submittedName>
        <fullName evidence="2">Crotonobetainyl-CoA:carnitine CoA-transferase CaiB</fullName>
    </submittedName>
</protein>
<sequence>MAAGQVLFMEEAAFPDAFLRREEAAQSRSMTSIQGGEIGPLSGIKVIDLTSVLMGPYATQYMGDFGADVIKIEPPAGDLIRNVGPSRSASMGPLFLNANRSKRSVVLNLKTPEGRELLLDLCRDADVMVYNVRPAAMKRLGLSWEEVRAVNPRLIYAGLCGYGQQGRYAARPAYDDLIQGGATLSHLFMLSGSEEPRYVPTAIADRVVGLTALGGILAAIIERNRSGVGQRVDVPMFETMVSFVLSDHLGGLTFDPPLDRGGYARQLARDRRPLPTADGHVCALVYTDEHWRRFLKAVGQDELMEIDSRFASFGARMQNLTFVYGWLAEIFRTRTSGEWIDLLDEADVPVMAMHTFETILRDPHLADVGFFAAVEHPSEGGTIAMANPVQMSATPVEIARFAPRLGEHTVEVLRELGLPPDRIANLLDRGIVAESAAATVD</sequence>
<proteinExistence type="predicted"/>
<keyword evidence="3" id="KW-1185">Reference proteome</keyword>
<dbReference type="SUPFAM" id="SSF89796">
    <property type="entry name" value="CoA-transferase family III (CaiB/BaiF)"/>
    <property type="match status" value="1"/>
</dbReference>
<dbReference type="Gene3D" id="3.30.1540.10">
    <property type="entry name" value="formyl-coa transferase, domain 3"/>
    <property type="match status" value="1"/>
</dbReference>
<dbReference type="PANTHER" id="PTHR48207:SF4">
    <property type="entry name" value="BLL6097 PROTEIN"/>
    <property type="match status" value="1"/>
</dbReference>
<dbReference type="InterPro" id="IPR050483">
    <property type="entry name" value="CoA-transferase_III_domain"/>
</dbReference>
<evidence type="ECO:0000313" key="3">
    <source>
        <dbReference type="Proteomes" id="UP000193083"/>
    </source>
</evidence>
<accession>A0A1X7NPW9</accession>
<dbReference type="Gene3D" id="3.40.50.10540">
    <property type="entry name" value="Crotonobetainyl-coa:carnitine coa-transferase, domain 1"/>
    <property type="match status" value="1"/>
</dbReference>
<dbReference type="AlphaFoldDB" id="A0A1X7NPW9"/>
<dbReference type="RefSeq" id="WP_348529007.1">
    <property type="nucleotide sequence ID" value="NZ_FXBL01000004.1"/>
</dbReference>
<dbReference type="Pfam" id="PF02515">
    <property type="entry name" value="CoA_transf_3"/>
    <property type="match status" value="1"/>
</dbReference>